<keyword evidence="3" id="KW-1185">Reference proteome</keyword>
<reference evidence="2" key="2">
    <citation type="submission" date="2023-01" db="EMBL/GenBank/DDBJ databases">
        <authorList>
            <person name="Sun Q."/>
            <person name="Evtushenko L."/>
        </authorList>
    </citation>
    <scope>NUCLEOTIDE SEQUENCE</scope>
    <source>
        <strain evidence="2">VKM B-2935</strain>
    </source>
</reference>
<dbReference type="PANTHER" id="PTHR36503">
    <property type="entry name" value="BLR2520 PROTEIN"/>
    <property type="match status" value="1"/>
</dbReference>
<dbReference type="Proteomes" id="UP001143328">
    <property type="component" value="Unassembled WGS sequence"/>
</dbReference>
<evidence type="ECO:0000259" key="1">
    <source>
        <dbReference type="PROSITE" id="PS51819"/>
    </source>
</evidence>
<protein>
    <submittedName>
        <fullName evidence="2">Extradiol dioxygenase</fullName>
    </submittedName>
</protein>
<dbReference type="Gene3D" id="3.10.180.10">
    <property type="entry name" value="2,3-Dihydroxybiphenyl 1,2-Dioxygenase, domain 1"/>
    <property type="match status" value="1"/>
</dbReference>
<dbReference type="InterPro" id="IPR029068">
    <property type="entry name" value="Glyas_Bleomycin-R_OHBP_Dase"/>
</dbReference>
<dbReference type="InterPro" id="IPR004360">
    <property type="entry name" value="Glyas_Fos-R_dOase_dom"/>
</dbReference>
<accession>A0A9W6KC70</accession>
<dbReference type="PROSITE" id="PS51819">
    <property type="entry name" value="VOC"/>
    <property type="match status" value="1"/>
</dbReference>
<keyword evidence="2" id="KW-0560">Oxidoreductase</keyword>
<keyword evidence="2" id="KW-0223">Dioxygenase</keyword>
<comment type="caution">
    <text evidence="2">The sequence shown here is derived from an EMBL/GenBank/DDBJ whole genome shotgun (WGS) entry which is preliminary data.</text>
</comment>
<name>A0A9W6KC70_9PSED</name>
<dbReference type="PANTHER" id="PTHR36503:SF2">
    <property type="entry name" value="BLR2408 PROTEIN"/>
    <property type="match status" value="1"/>
</dbReference>
<dbReference type="EMBL" id="BSFN01000019">
    <property type="protein sequence ID" value="GLK91339.1"/>
    <property type="molecule type" value="Genomic_DNA"/>
</dbReference>
<proteinExistence type="predicted"/>
<dbReference type="RefSeq" id="WP_271197579.1">
    <property type="nucleotide sequence ID" value="NZ_BSFN01000019.1"/>
</dbReference>
<organism evidence="2 3">
    <name type="scientific">Pseudomonas turukhanskensis</name>
    <dbReference type="NCBI Taxonomy" id="1806536"/>
    <lineage>
        <taxon>Bacteria</taxon>
        <taxon>Pseudomonadati</taxon>
        <taxon>Pseudomonadota</taxon>
        <taxon>Gammaproteobacteria</taxon>
        <taxon>Pseudomonadales</taxon>
        <taxon>Pseudomonadaceae</taxon>
        <taxon>Pseudomonas</taxon>
    </lineage>
</organism>
<reference evidence="2" key="1">
    <citation type="journal article" date="2014" name="Int. J. Syst. Evol. Microbiol.">
        <title>Complete genome sequence of Corynebacterium casei LMG S-19264T (=DSM 44701T), isolated from a smear-ripened cheese.</title>
        <authorList>
            <consortium name="US DOE Joint Genome Institute (JGI-PGF)"/>
            <person name="Walter F."/>
            <person name="Albersmeier A."/>
            <person name="Kalinowski J."/>
            <person name="Ruckert C."/>
        </authorList>
    </citation>
    <scope>NUCLEOTIDE SEQUENCE</scope>
    <source>
        <strain evidence="2">VKM B-2935</strain>
    </source>
</reference>
<dbReference type="InterPro" id="IPR037523">
    <property type="entry name" value="VOC_core"/>
</dbReference>
<evidence type="ECO:0000313" key="3">
    <source>
        <dbReference type="Proteomes" id="UP001143328"/>
    </source>
</evidence>
<feature type="domain" description="VOC" evidence="1">
    <location>
        <begin position="3"/>
        <end position="127"/>
    </location>
</feature>
<sequence length="133" mass="14768">MVRDIFVNLPVKHLPKAIAFFTELGFTFNPQYTDDTATCMILGEHMYAMLLTEEKFQGFTPKALCNAKTHSEVLTCLAVASRETVDDLVSKAQAAGGRTLSEPKDYGFMYAHGFEDLDGHIWELVAMQDEAAA</sequence>
<dbReference type="GO" id="GO:0051213">
    <property type="term" value="F:dioxygenase activity"/>
    <property type="evidence" value="ECO:0007669"/>
    <property type="project" value="UniProtKB-KW"/>
</dbReference>
<evidence type="ECO:0000313" key="2">
    <source>
        <dbReference type="EMBL" id="GLK91339.1"/>
    </source>
</evidence>
<dbReference type="Pfam" id="PF00903">
    <property type="entry name" value="Glyoxalase"/>
    <property type="match status" value="1"/>
</dbReference>
<dbReference type="SUPFAM" id="SSF54593">
    <property type="entry name" value="Glyoxalase/Bleomycin resistance protein/Dihydroxybiphenyl dioxygenase"/>
    <property type="match status" value="1"/>
</dbReference>
<dbReference type="AlphaFoldDB" id="A0A9W6KC70"/>
<gene>
    <name evidence="2" type="ORF">GCM10017655_44030</name>
</gene>